<organism evidence="1 2">
    <name type="scientific">Pseudochryseolinea flava</name>
    <dbReference type="NCBI Taxonomy" id="2059302"/>
    <lineage>
        <taxon>Bacteria</taxon>
        <taxon>Pseudomonadati</taxon>
        <taxon>Bacteroidota</taxon>
        <taxon>Cytophagia</taxon>
        <taxon>Cytophagales</taxon>
        <taxon>Fulvivirgaceae</taxon>
        <taxon>Pseudochryseolinea</taxon>
    </lineage>
</organism>
<proteinExistence type="predicted"/>
<reference evidence="1 2" key="1">
    <citation type="submission" date="2018-06" db="EMBL/GenBank/DDBJ databases">
        <title>Chryseolinea flavus sp. nov., a member of the phylum Bacteroidetes isolated from soil.</title>
        <authorList>
            <person name="Li Y."/>
            <person name="Wang J."/>
        </authorList>
    </citation>
    <scope>NUCLEOTIDE SEQUENCE [LARGE SCALE GENOMIC DNA]</scope>
    <source>
        <strain evidence="1 2">SDU1-6</strain>
    </source>
</reference>
<accession>A0A364XZJ6</accession>
<evidence type="ECO:0000313" key="1">
    <source>
        <dbReference type="EMBL" id="RAV99760.1"/>
    </source>
</evidence>
<dbReference type="InterPro" id="IPR036922">
    <property type="entry name" value="Rieske_2Fe-2S_sf"/>
</dbReference>
<protein>
    <recommendedName>
        <fullName evidence="3">Rieske domain-containing protein</fullName>
    </recommendedName>
</protein>
<dbReference type="EMBL" id="QMFY01000009">
    <property type="protein sequence ID" value="RAV99760.1"/>
    <property type="molecule type" value="Genomic_DNA"/>
</dbReference>
<dbReference type="PROSITE" id="PS51257">
    <property type="entry name" value="PROKAR_LIPOPROTEIN"/>
    <property type="match status" value="1"/>
</dbReference>
<name>A0A364XZJ6_9BACT</name>
<dbReference type="GO" id="GO:0051537">
    <property type="term" value="F:2 iron, 2 sulfur cluster binding"/>
    <property type="evidence" value="ECO:0007669"/>
    <property type="project" value="InterPro"/>
</dbReference>
<evidence type="ECO:0000313" key="2">
    <source>
        <dbReference type="Proteomes" id="UP000251889"/>
    </source>
</evidence>
<dbReference type="AlphaFoldDB" id="A0A364XZJ6"/>
<keyword evidence="2" id="KW-1185">Reference proteome</keyword>
<sequence>MIIRTLNTLFAISIIVTLAGCSPDLSDDVIPQQPFDDIVLELTLPSYAALQTNGGTLYLQDGGVRGIIVYRQNESTYIAFERNCSYRPNEACATVNVDATKLFMVDPCCQSRFRFPDGEPTDGPAIRQLNRYAADLDGTTLTIRSSVY</sequence>
<dbReference type="Proteomes" id="UP000251889">
    <property type="component" value="Unassembled WGS sequence"/>
</dbReference>
<evidence type="ECO:0008006" key="3">
    <source>
        <dbReference type="Google" id="ProtNLM"/>
    </source>
</evidence>
<dbReference type="OrthoDB" id="1201186at2"/>
<gene>
    <name evidence="1" type="ORF">DQQ10_17085</name>
</gene>
<dbReference type="RefSeq" id="WP_112748107.1">
    <property type="nucleotide sequence ID" value="NZ_QMFY01000009.1"/>
</dbReference>
<dbReference type="Gene3D" id="2.102.10.10">
    <property type="entry name" value="Rieske [2Fe-2S] iron-sulphur domain"/>
    <property type="match status" value="1"/>
</dbReference>
<comment type="caution">
    <text evidence="1">The sequence shown here is derived from an EMBL/GenBank/DDBJ whole genome shotgun (WGS) entry which is preliminary data.</text>
</comment>
<dbReference type="SUPFAM" id="SSF50022">
    <property type="entry name" value="ISP domain"/>
    <property type="match status" value="1"/>
</dbReference>